<keyword evidence="3 4" id="KW-0274">FAD</keyword>
<sequence>MAAEYDFIIVGSGPAGGTLAYFLAQSPKKPNILILEAGSDNSDNNLRVDGKRWLTFMNKDMNYGYKTAPQTDANNREIDYSRGRGLGGSSAVNFGVFTVGAKDDYDEWSRLVEDPGESFFGWDRTKARLKKLETFHGRAPVTLENGTKYVSPRLEDHGSNGPLQVGFPAEWEDTVAPFLDQSENFGFPLNPDHNSGNPLGMSALISSAHNGRRSTARDLLQAIESLPNVTILTSSPVQRLVFDPSGLKKNPKVIGVESNSTKYLATKEVILCAGSLDTPKILMHSGIGPADQLSQFSIPLVHPNEAIGQNLRDHGFCPLVYLRKTPPLSDRARFYSSPTAQEEALAQWSKDGTGPWAKFACQTGIGFFKLPKLVSSPEFLALPEDEKSFLNQPTIPHWEIFSHFPIHWFMPEAFPTLTENTMFDYTCLLVFLYNAQARGSVSLQSSDPNVPLVFDPKFLSHPYDRRAAVEALREALRYTRTERFIEEHKIQDDGGVIAAPPTWDSKGEPGEEPSDEDLLDYWRNTISSSWHMSGTVKMGRAGEKDAVVDRKFKLMGVEGLRVADMSVAPVLLSGHTQAGAYLTGVAAAERILEDYGM</sequence>
<gene>
    <name evidence="8" type="ORF">QBC37DRAFT_321989</name>
</gene>
<evidence type="ECO:0000313" key="8">
    <source>
        <dbReference type="EMBL" id="KAK4210522.1"/>
    </source>
</evidence>
<feature type="active site" description="Proton donor" evidence="2">
    <location>
        <position position="531"/>
    </location>
</feature>
<keyword evidence="9" id="KW-1185">Reference proteome</keyword>
<dbReference type="SUPFAM" id="SSF54373">
    <property type="entry name" value="FAD-linked reductases, C-terminal domain"/>
    <property type="match status" value="1"/>
</dbReference>
<evidence type="ECO:0000313" key="9">
    <source>
        <dbReference type="Proteomes" id="UP001301769"/>
    </source>
</evidence>
<reference evidence="8" key="1">
    <citation type="journal article" date="2023" name="Mol. Phylogenet. Evol.">
        <title>Genome-scale phylogeny and comparative genomics of the fungal order Sordariales.</title>
        <authorList>
            <person name="Hensen N."/>
            <person name="Bonometti L."/>
            <person name="Westerberg I."/>
            <person name="Brannstrom I.O."/>
            <person name="Guillou S."/>
            <person name="Cros-Aarteil S."/>
            <person name="Calhoun S."/>
            <person name="Haridas S."/>
            <person name="Kuo A."/>
            <person name="Mondo S."/>
            <person name="Pangilinan J."/>
            <person name="Riley R."/>
            <person name="LaButti K."/>
            <person name="Andreopoulos B."/>
            <person name="Lipzen A."/>
            <person name="Chen C."/>
            <person name="Yan M."/>
            <person name="Daum C."/>
            <person name="Ng V."/>
            <person name="Clum A."/>
            <person name="Steindorff A."/>
            <person name="Ohm R.A."/>
            <person name="Martin F."/>
            <person name="Silar P."/>
            <person name="Natvig D.O."/>
            <person name="Lalanne C."/>
            <person name="Gautier V."/>
            <person name="Ament-Velasquez S.L."/>
            <person name="Kruys A."/>
            <person name="Hutchinson M.I."/>
            <person name="Powell A.J."/>
            <person name="Barry K."/>
            <person name="Miller A.N."/>
            <person name="Grigoriev I.V."/>
            <person name="Debuchy R."/>
            <person name="Gladieux P."/>
            <person name="Hiltunen Thoren M."/>
            <person name="Johannesson H."/>
        </authorList>
    </citation>
    <scope>NUCLEOTIDE SEQUENCE</scope>
    <source>
        <strain evidence="8">PSN293</strain>
    </source>
</reference>
<evidence type="ECO:0000256" key="3">
    <source>
        <dbReference type="PIRSR" id="PIRSR000137-2"/>
    </source>
</evidence>
<dbReference type="PIRSF" id="PIRSF000137">
    <property type="entry name" value="Alcohol_oxidase"/>
    <property type="match status" value="1"/>
</dbReference>
<protein>
    <submittedName>
        <fullName evidence="8">Pyranose dehydrogenase 3</fullName>
    </submittedName>
</protein>
<evidence type="ECO:0000256" key="4">
    <source>
        <dbReference type="RuleBase" id="RU003968"/>
    </source>
</evidence>
<feature type="domain" description="Glucose-methanol-choline oxidoreductase N-terminal" evidence="6">
    <location>
        <begin position="83"/>
        <end position="106"/>
    </location>
</feature>
<dbReference type="InterPro" id="IPR012132">
    <property type="entry name" value="GMC_OxRdtase"/>
</dbReference>
<comment type="cofactor">
    <cofactor evidence="3">
        <name>FAD</name>
        <dbReference type="ChEBI" id="CHEBI:57692"/>
    </cofactor>
</comment>
<dbReference type="EMBL" id="MU858172">
    <property type="protein sequence ID" value="KAK4210522.1"/>
    <property type="molecule type" value="Genomic_DNA"/>
</dbReference>
<evidence type="ECO:0000259" key="7">
    <source>
        <dbReference type="PROSITE" id="PS00624"/>
    </source>
</evidence>
<organism evidence="8 9">
    <name type="scientific">Rhypophila decipiens</name>
    <dbReference type="NCBI Taxonomy" id="261697"/>
    <lineage>
        <taxon>Eukaryota</taxon>
        <taxon>Fungi</taxon>
        <taxon>Dikarya</taxon>
        <taxon>Ascomycota</taxon>
        <taxon>Pezizomycotina</taxon>
        <taxon>Sordariomycetes</taxon>
        <taxon>Sordariomycetidae</taxon>
        <taxon>Sordariales</taxon>
        <taxon>Naviculisporaceae</taxon>
        <taxon>Rhypophila</taxon>
    </lineage>
</organism>
<dbReference type="Proteomes" id="UP001301769">
    <property type="component" value="Unassembled WGS sequence"/>
</dbReference>
<dbReference type="Gene3D" id="3.30.560.10">
    <property type="entry name" value="Glucose Oxidase, domain 3"/>
    <property type="match status" value="1"/>
</dbReference>
<dbReference type="PANTHER" id="PTHR11552">
    <property type="entry name" value="GLUCOSE-METHANOL-CHOLINE GMC OXIDOREDUCTASE"/>
    <property type="match status" value="1"/>
</dbReference>
<dbReference type="GO" id="GO:0016614">
    <property type="term" value="F:oxidoreductase activity, acting on CH-OH group of donors"/>
    <property type="evidence" value="ECO:0007669"/>
    <property type="project" value="InterPro"/>
</dbReference>
<dbReference type="SUPFAM" id="SSF51905">
    <property type="entry name" value="FAD/NAD(P)-binding domain"/>
    <property type="match status" value="1"/>
</dbReference>
<comment type="similarity">
    <text evidence="1 4">Belongs to the GMC oxidoreductase family.</text>
</comment>
<feature type="region of interest" description="Disordered" evidence="5">
    <location>
        <begin position="496"/>
        <end position="515"/>
    </location>
</feature>
<dbReference type="AlphaFoldDB" id="A0AAN6Y6V6"/>
<dbReference type="Gene3D" id="3.50.50.60">
    <property type="entry name" value="FAD/NAD(P)-binding domain"/>
    <property type="match status" value="1"/>
</dbReference>
<name>A0AAN6Y6V6_9PEZI</name>
<feature type="domain" description="Glucose-methanol-choline oxidoreductase N-terminal" evidence="7">
    <location>
        <begin position="274"/>
        <end position="288"/>
    </location>
</feature>
<evidence type="ECO:0000259" key="6">
    <source>
        <dbReference type="PROSITE" id="PS00623"/>
    </source>
</evidence>
<feature type="binding site" evidence="3">
    <location>
        <position position="237"/>
    </location>
    <ligand>
        <name>FAD</name>
        <dbReference type="ChEBI" id="CHEBI:57692"/>
    </ligand>
</feature>
<dbReference type="InterPro" id="IPR036188">
    <property type="entry name" value="FAD/NAD-bd_sf"/>
</dbReference>
<reference evidence="8" key="2">
    <citation type="submission" date="2023-05" db="EMBL/GenBank/DDBJ databases">
        <authorList>
            <consortium name="Lawrence Berkeley National Laboratory"/>
            <person name="Steindorff A."/>
            <person name="Hensen N."/>
            <person name="Bonometti L."/>
            <person name="Westerberg I."/>
            <person name="Brannstrom I.O."/>
            <person name="Guillou S."/>
            <person name="Cros-Aarteil S."/>
            <person name="Calhoun S."/>
            <person name="Haridas S."/>
            <person name="Kuo A."/>
            <person name="Mondo S."/>
            <person name="Pangilinan J."/>
            <person name="Riley R."/>
            <person name="Labutti K."/>
            <person name="Andreopoulos B."/>
            <person name="Lipzen A."/>
            <person name="Chen C."/>
            <person name="Yanf M."/>
            <person name="Daum C."/>
            <person name="Ng V."/>
            <person name="Clum A."/>
            <person name="Ohm R."/>
            <person name="Martin F."/>
            <person name="Silar P."/>
            <person name="Natvig D."/>
            <person name="Lalanne C."/>
            <person name="Gautier V."/>
            <person name="Ament-Velasquez S.L."/>
            <person name="Kruys A."/>
            <person name="Hutchinson M.I."/>
            <person name="Powell A.J."/>
            <person name="Barry K."/>
            <person name="Miller A.N."/>
            <person name="Grigoriev I.V."/>
            <person name="Debuchy R."/>
            <person name="Gladieux P."/>
            <person name="Thoren M.H."/>
            <person name="Johannesson H."/>
        </authorList>
    </citation>
    <scope>NUCLEOTIDE SEQUENCE</scope>
    <source>
        <strain evidence="8">PSN293</strain>
    </source>
</reference>
<dbReference type="GO" id="GO:0050660">
    <property type="term" value="F:flavin adenine dinucleotide binding"/>
    <property type="evidence" value="ECO:0007669"/>
    <property type="project" value="InterPro"/>
</dbReference>
<dbReference type="InterPro" id="IPR007867">
    <property type="entry name" value="GMC_OxRtase_C"/>
</dbReference>
<evidence type="ECO:0000256" key="5">
    <source>
        <dbReference type="SAM" id="MobiDB-lite"/>
    </source>
</evidence>
<feature type="active site" description="Proton acceptor" evidence="2">
    <location>
        <position position="575"/>
    </location>
</feature>
<dbReference type="PANTHER" id="PTHR11552:SF134">
    <property type="entry name" value="GLUCOSE-METHANOL-CHOLINE OXIDOREDUCTASE N-TERMINAL DOMAIN-CONTAINING PROTEIN"/>
    <property type="match status" value="1"/>
</dbReference>
<dbReference type="Pfam" id="PF05199">
    <property type="entry name" value="GMC_oxred_C"/>
    <property type="match status" value="1"/>
</dbReference>
<evidence type="ECO:0000256" key="2">
    <source>
        <dbReference type="PIRSR" id="PIRSR000137-1"/>
    </source>
</evidence>
<evidence type="ECO:0000256" key="1">
    <source>
        <dbReference type="ARBA" id="ARBA00010790"/>
    </source>
</evidence>
<dbReference type="Pfam" id="PF00732">
    <property type="entry name" value="GMC_oxred_N"/>
    <property type="match status" value="1"/>
</dbReference>
<dbReference type="InterPro" id="IPR000172">
    <property type="entry name" value="GMC_OxRdtase_N"/>
</dbReference>
<comment type="caution">
    <text evidence="8">The sequence shown here is derived from an EMBL/GenBank/DDBJ whole genome shotgun (WGS) entry which is preliminary data.</text>
</comment>
<proteinExistence type="inferred from homology"/>
<feature type="binding site" evidence="3">
    <location>
        <begin position="93"/>
        <end position="96"/>
    </location>
    <ligand>
        <name>FAD</name>
        <dbReference type="ChEBI" id="CHEBI:57692"/>
    </ligand>
</feature>
<dbReference type="PROSITE" id="PS00623">
    <property type="entry name" value="GMC_OXRED_1"/>
    <property type="match status" value="1"/>
</dbReference>
<feature type="binding site" evidence="3">
    <location>
        <begin position="530"/>
        <end position="531"/>
    </location>
    <ligand>
        <name>FAD</name>
        <dbReference type="ChEBI" id="CHEBI:57692"/>
    </ligand>
</feature>
<accession>A0AAN6Y6V6</accession>
<keyword evidence="4" id="KW-0285">Flavoprotein</keyword>
<dbReference type="PROSITE" id="PS00624">
    <property type="entry name" value="GMC_OXRED_2"/>
    <property type="match status" value="1"/>
</dbReference>